<dbReference type="Proteomes" id="UP000829291">
    <property type="component" value="Chromosome 2"/>
</dbReference>
<proteinExistence type="predicted"/>
<evidence type="ECO:0000313" key="2">
    <source>
        <dbReference type="RefSeq" id="XP_046587898.1"/>
    </source>
</evidence>
<sequence length="123" mass="13579">MYILRDELDEGQGTVIICTGIPSMDSSFVCRLVSKLYNPPSPHLLRRHAVPSIHWKSTSPNVALAVPPDDEEHRCGYNLYNCWSVALLDIALVRVIGCGVSHCSNNIDDAFNILMASAEILLL</sequence>
<evidence type="ECO:0000313" key="1">
    <source>
        <dbReference type="Proteomes" id="UP000829291"/>
    </source>
</evidence>
<organism evidence="1 2">
    <name type="scientific">Neodiprion lecontei</name>
    <name type="common">Redheaded pine sawfly</name>
    <dbReference type="NCBI Taxonomy" id="441921"/>
    <lineage>
        <taxon>Eukaryota</taxon>
        <taxon>Metazoa</taxon>
        <taxon>Ecdysozoa</taxon>
        <taxon>Arthropoda</taxon>
        <taxon>Hexapoda</taxon>
        <taxon>Insecta</taxon>
        <taxon>Pterygota</taxon>
        <taxon>Neoptera</taxon>
        <taxon>Endopterygota</taxon>
        <taxon>Hymenoptera</taxon>
        <taxon>Tenthredinoidea</taxon>
        <taxon>Diprionidae</taxon>
        <taxon>Diprioninae</taxon>
        <taxon>Neodiprion</taxon>
    </lineage>
</organism>
<keyword evidence="1" id="KW-1185">Reference proteome</keyword>
<accession>A0ABM3FIN9</accession>
<dbReference type="GeneID" id="124293035"/>
<name>A0ABM3FIN9_NEOLC</name>
<protein>
    <submittedName>
        <fullName evidence="2">Uncharacterized protein LOC124293035</fullName>
    </submittedName>
</protein>
<reference evidence="2" key="1">
    <citation type="submission" date="2025-08" db="UniProtKB">
        <authorList>
            <consortium name="RefSeq"/>
        </authorList>
    </citation>
    <scope>IDENTIFICATION</scope>
    <source>
        <tissue evidence="2">Thorax and Abdomen</tissue>
    </source>
</reference>
<dbReference type="RefSeq" id="XP_046587898.1">
    <property type="nucleotide sequence ID" value="XM_046731942.1"/>
</dbReference>
<gene>
    <name evidence="2" type="primary">LOC124293035</name>
</gene>